<dbReference type="Proteomes" id="UP001164250">
    <property type="component" value="Chromosome 3"/>
</dbReference>
<comment type="caution">
    <text evidence="1">The sequence shown here is derived from an EMBL/GenBank/DDBJ whole genome shotgun (WGS) entry which is preliminary data.</text>
</comment>
<evidence type="ECO:0000313" key="1">
    <source>
        <dbReference type="EMBL" id="KAJ0102990.1"/>
    </source>
</evidence>
<gene>
    <name evidence="1" type="ORF">Patl1_04460</name>
</gene>
<keyword evidence="2" id="KW-1185">Reference proteome</keyword>
<name>A0ACC1BVI1_9ROSI</name>
<sequence length="319" mass="36034">MKDSTSTISRFQIDVSGGIRQLSWVQKSQAWFIFWSQPRDCSIYAYCGPFGICRNYNESLCQCLRGFRASNNREVQDTSSGCVRRTPLYCEDSTSLKRDKDRFLRMDAVKFPLGPKELKASAVKQCESACFNECSCTAYAHNSSGVCLLWDGELLNLEQLSKRDPDGRTIYIKLAASELQKSGVVPVALLASYIFCQRRQKLKEKGDSFISITLPFHAWDLWKADRAQELMDTELENEASYPMLMRYINVALLCVQENAADRPTMSEVVSMLTNEVVALPSPKQPAFSYVRSMQNSNSPESRPQACSVNEVTISLLKAR</sequence>
<protein>
    <submittedName>
        <fullName evidence="1">Uncharacterized protein</fullName>
    </submittedName>
</protein>
<proteinExistence type="predicted"/>
<dbReference type="EMBL" id="CM047899">
    <property type="protein sequence ID" value="KAJ0102990.1"/>
    <property type="molecule type" value="Genomic_DNA"/>
</dbReference>
<reference evidence="2" key="1">
    <citation type="journal article" date="2023" name="G3 (Bethesda)">
        <title>Genome assembly and association tests identify interacting loci associated with vigor, precocity, and sex in interspecific pistachio rootstocks.</title>
        <authorList>
            <person name="Palmer W."/>
            <person name="Jacygrad E."/>
            <person name="Sagayaradj S."/>
            <person name="Cavanaugh K."/>
            <person name="Han R."/>
            <person name="Bertier L."/>
            <person name="Beede B."/>
            <person name="Kafkas S."/>
            <person name="Golino D."/>
            <person name="Preece J."/>
            <person name="Michelmore R."/>
        </authorList>
    </citation>
    <scope>NUCLEOTIDE SEQUENCE [LARGE SCALE GENOMIC DNA]</scope>
</reference>
<accession>A0ACC1BVI1</accession>
<organism evidence="1 2">
    <name type="scientific">Pistacia atlantica</name>
    <dbReference type="NCBI Taxonomy" id="434234"/>
    <lineage>
        <taxon>Eukaryota</taxon>
        <taxon>Viridiplantae</taxon>
        <taxon>Streptophyta</taxon>
        <taxon>Embryophyta</taxon>
        <taxon>Tracheophyta</taxon>
        <taxon>Spermatophyta</taxon>
        <taxon>Magnoliopsida</taxon>
        <taxon>eudicotyledons</taxon>
        <taxon>Gunneridae</taxon>
        <taxon>Pentapetalae</taxon>
        <taxon>rosids</taxon>
        <taxon>malvids</taxon>
        <taxon>Sapindales</taxon>
        <taxon>Anacardiaceae</taxon>
        <taxon>Pistacia</taxon>
    </lineage>
</organism>
<evidence type="ECO:0000313" key="2">
    <source>
        <dbReference type="Proteomes" id="UP001164250"/>
    </source>
</evidence>